<dbReference type="AlphaFoldDB" id="A0A3S4FRW2"/>
<evidence type="ECO:0000313" key="1">
    <source>
        <dbReference type="EMBL" id="VEA33026.1"/>
    </source>
</evidence>
<organism evidence="1 2">
    <name type="scientific">Salmonella enterica I</name>
    <dbReference type="NCBI Taxonomy" id="59201"/>
    <lineage>
        <taxon>Bacteria</taxon>
        <taxon>Pseudomonadati</taxon>
        <taxon>Pseudomonadota</taxon>
        <taxon>Gammaproteobacteria</taxon>
        <taxon>Enterobacterales</taxon>
        <taxon>Enterobacteriaceae</taxon>
        <taxon>Salmonella</taxon>
    </lineage>
</organism>
<dbReference type="InterPro" id="IPR013382">
    <property type="entry name" value="CRISPR-assoc_prot_Cse2"/>
</dbReference>
<dbReference type="NCBIfam" id="TIGR02548">
    <property type="entry name" value="casB_cse2"/>
    <property type="match status" value="1"/>
</dbReference>
<reference evidence="1 2" key="1">
    <citation type="submission" date="2018-12" db="EMBL/GenBank/DDBJ databases">
        <authorList>
            <consortium name="Pathogen Informatics"/>
        </authorList>
    </citation>
    <scope>NUCLEOTIDE SEQUENCE [LARGE SCALE GENOMIC DNA]</scope>
    <source>
        <strain evidence="1 2">NCTC8271</strain>
    </source>
</reference>
<dbReference type="InterPro" id="IPR038287">
    <property type="entry name" value="Cse2_sf"/>
</dbReference>
<dbReference type="Proteomes" id="UP000273655">
    <property type="component" value="Chromosome 1"/>
</dbReference>
<evidence type="ECO:0000313" key="2">
    <source>
        <dbReference type="Proteomes" id="UP000273655"/>
    </source>
</evidence>
<name>A0A3S4FRW2_SALET</name>
<dbReference type="EMBL" id="LR134148">
    <property type="protein sequence ID" value="VEA33026.1"/>
    <property type="molecule type" value="Genomic_DNA"/>
</dbReference>
<protein>
    <submittedName>
        <fullName evidence="1">CRISPR-associated protein Cse2 family</fullName>
    </submittedName>
</protein>
<sequence>MLNSNTAVLCRILHPDAQKALLDWFATLSERYERKDGKRVNGRAWRAELKRMAPPYGVMICEGHDALRQALLKHMRLQPLDEMALALFVSVAVHIKSHKANISFAAQLGEKLKGSTSYVSGLRFERLQKASDPETFCQFVDSGSEDSRYGGGECSFTCRWHFPVDGRVATTRKPSAGIP</sequence>
<gene>
    <name evidence="1" type="primary">cse2</name>
    <name evidence="1" type="ORF">NCTC8271_01253</name>
</gene>
<accession>A0A3S4FRW2</accession>
<dbReference type="Pfam" id="PF09485">
    <property type="entry name" value="CRISPR_Cse2"/>
    <property type="match status" value="1"/>
</dbReference>
<dbReference type="Gene3D" id="1.10.520.40">
    <property type="entry name" value="CRISPR-associated protein Cse2"/>
    <property type="match status" value="1"/>
</dbReference>
<proteinExistence type="predicted"/>